<dbReference type="EMBL" id="CAJVQC010009213">
    <property type="protein sequence ID" value="CAG8601847.1"/>
    <property type="molecule type" value="Genomic_DNA"/>
</dbReference>
<accession>A0ACA9MQB8</accession>
<reference evidence="1" key="1">
    <citation type="submission" date="2021-06" db="EMBL/GenBank/DDBJ databases">
        <authorList>
            <person name="Kallberg Y."/>
            <person name="Tangrot J."/>
            <person name="Rosling A."/>
        </authorList>
    </citation>
    <scope>NUCLEOTIDE SEQUENCE</scope>
    <source>
        <strain evidence="1">MA461A</strain>
    </source>
</reference>
<sequence length="71" mass="8505">MIIWEQVESTIHSIGINIFKFNKPKKPKRKWRWISLMGPDKLTILEKFPTMCKINLTDEDIVNFELSAQQW</sequence>
<dbReference type="Proteomes" id="UP000789920">
    <property type="component" value="Unassembled WGS sequence"/>
</dbReference>
<feature type="non-terminal residue" evidence="1">
    <location>
        <position position="71"/>
    </location>
</feature>
<comment type="caution">
    <text evidence="1">The sequence shown here is derived from an EMBL/GenBank/DDBJ whole genome shotgun (WGS) entry which is preliminary data.</text>
</comment>
<evidence type="ECO:0000313" key="2">
    <source>
        <dbReference type="Proteomes" id="UP000789920"/>
    </source>
</evidence>
<protein>
    <submittedName>
        <fullName evidence="1">13029_t:CDS:1</fullName>
    </submittedName>
</protein>
<evidence type="ECO:0000313" key="1">
    <source>
        <dbReference type="EMBL" id="CAG8601847.1"/>
    </source>
</evidence>
<proteinExistence type="predicted"/>
<keyword evidence="2" id="KW-1185">Reference proteome</keyword>
<organism evidence="1 2">
    <name type="scientific">Racocetra persica</name>
    <dbReference type="NCBI Taxonomy" id="160502"/>
    <lineage>
        <taxon>Eukaryota</taxon>
        <taxon>Fungi</taxon>
        <taxon>Fungi incertae sedis</taxon>
        <taxon>Mucoromycota</taxon>
        <taxon>Glomeromycotina</taxon>
        <taxon>Glomeromycetes</taxon>
        <taxon>Diversisporales</taxon>
        <taxon>Gigasporaceae</taxon>
        <taxon>Racocetra</taxon>
    </lineage>
</organism>
<gene>
    <name evidence="1" type="ORF">RPERSI_LOCUS5950</name>
</gene>
<name>A0ACA9MQB8_9GLOM</name>